<dbReference type="Gene3D" id="3.20.20.80">
    <property type="entry name" value="Glycosidases"/>
    <property type="match status" value="1"/>
</dbReference>
<gene>
    <name evidence="10" type="primary">LOC106169377</name>
</gene>
<reference evidence="10" key="1">
    <citation type="submission" date="2025-08" db="UniProtKB">
        <authorList>
            <consortium name="RefSeq"/>
        </authorList>
    </citation>
    <scope>IDENTIFICATION</scope>
    <source>
        <tissue evidence="10">Gonads</tissue>
    </source>
</reference>
<keyword evidence="3 4" id="KW-0326">Glycosidase</keyword>
<dbReference type="PANTHER" id="PTHR43053">
    <property type="entry name" value="GLYCOSIDASE FAMILY 31"/>
    <property type="match status" value="1"/>
</dbReference>
<feature type="domain" description="Glycosyl hydrolase family 31 C-terminal" evidence="8">
    <location>
        <begin position="677"/>
        <end position="754"/>
    </location>
</feature>
<dbReference type="CDD" id="cd06592">
    <property type="entry name" value="GH31_NET37"/>
    <property type="match status" value="1"/>
</dbReference>
<dbReference type="SUPFAM" id="SSF51445">
    <property type="entry name" value="(Trans)glycosidases"/>
    <property type="match status" value="1"/>
</dbReference>
<evidence type="ECO:0000256" key="6">
    <source>
        <dbReference type="SAM" id="Phobius"/>
    </source>
</evidence>
<keyword evidence="6" id="KW-1133">Transmembrane helix</keyword>
<name>A0A1S3J1F2_LINAN</name>
<feature type="region of interest" description="Disordered" evidence="5">
    <location>
        <begin position="64"/>
        <end position="90"/>
    </location>
</feature>
<dbReference type="Pfam" id="PF01055">
    <property type="entry name" value="Glyco_hydro_31_2nd"/>
    <property type="match status" value="2"/>
</dbReference>
<feature type="domain" description="Glycoside hydrolase family 31 TIM barrel" evidence="7">
    <location>
        <begin position="379"/>
        <end position="511"/>
    </location>
</feature>
<feature type="transmembrane region" description="Helical" evidence="6">
    <location>
        <begin position="100"/>
        <end position="120"/>
    </location>
</feature>
<evidence type="ECO:0000313" key="10">
    <source>
        <dbReference type="RefSeq" id="XP_013404277.1"/>
    </source>
</evidence>
<evidence type="ECO:0000256" key="4">
    <source>
        <dbReference type="RuleBase" id="RU361185"/>
    </source>
</evidence>
<dbReference type="PANTHER" id="PTHR43053:SF4">
    <property type="entry name" value="MYOGENESIS-REGULATING GLYCOSIDASE"/>
    <property type="match status" value="1"/>
</dbReference>
<comment type="similarity">
    <text evidence="1 4">Belongs to the glycosyl hydrolase 31 family.</text>
</comment>
<dbReference type="Pfam" id="PF21365">
    <property type="entry name" value="Glyco_hydro_31_3rd"/>
    <property type="match status" value="1"/>
</dbReference>
<evidence type="ECO:0000256" key="5">
    <source>
        <dbReference type="SAM" id="MobiDB-lite"/>
    </source>
</evidence>
<dbReference type="KEGG" id="lak:106169377"/>
<feature type="compositionally biased region" description="Basic and acidic residues" evidence="5">
    <location>
        <begin position="24"/>
        <end position="35"/>
    </location>
</feature>
<feature type="compositionally biased region" description="Acidic residues" evidence="5">
    <location>
        <begin position="14"/>
        <end position="23"/>
    </location>
</feature>
<evidence type="ECO:0000259" key="7">
    <source>
        <dbReference type="Pfam" id="PF01055"/>
    </source>
</evidence>
<protein>
    <submittedName>
        <fullName evidence="10">Myogenesis-regulating glycosidase</fullName>
    </submittedName>
</protein>
<dbReference type="GO" id="GO:0004553">
    <property type="term" value="F:hydrolase activity, hydrolyzing O-glycosyl compounds"/>
    <property type="evidence" value="ECO:0007669"/>
    <property type="project" value="InterPro"/>
</dbReference>
<feature type="compositionally biased region" description="Basic and acidic residues" evidence="5">
    <location>
        <begin position="69"/>
        <end position="86"/>
    </location>
</feature>
<dbReference type="InterPro" id="IPR050985">
    <property type="entry name" value="Alpha-glycosidase_related"/>
</dbReference>
<evidence type="ECO:0000313" key="9">
    <source>
        <dbReference type="Proteomes" id="UP000085678"/>
    </source>
</evidence>
<dbReference type="InterPro" id="IPR000322">
    <property type="entry name" value="Glyco_hydro_31_TIM"/>
</dbReference>
<sequence length="759" mass="86520">MLSTKKKDSGSNLIEEENDESEKEVEKENESKEENETPTANGENQADVDNEGITIVVPTLGSINAGGDAKNKDTNGDIKATKESPKSAKPRKKREYKLKAFVGILFVFIVIAVILIYHFYHEQQYLIEIGRKIRFQEDTRVLHIDRINVNEDNVRDDILLGNLGLNIPYHSLPSKCSLEEDKTTELCLKWKYYARLEIKYEVLGGNKCYNISWEGLNPLHEPKDCFNLDSGHWYGMGELDPQMWPLEKKHIKLSPFLSGRNRLGDRFGQVLERYLLQSQGAVLVVDYDVPLHVSLNQNNDSKLCLHGRFQDSPFPEINRTRTDTNFLRYRICVGHNARKVQEFALQSLLPTPRSNNNYNILKPMIDNPVWTMTHRGELKQDKVLDFARKIKENDFHSSYLEISDHWQAVHGDLIFDTSKFPNISMLSGQLKTMGFKLALWIHPFVNVESKAFVEGVFKNYWVRGPNNQVSGLTLSHDDEVAAVLDPTNGDATAWFQQKLGDLAQTYGIDSFTFGGKGLLPASPTFENPLSDIDYYTKLYADMVAALNMPVQLEAASRSQHLPIVIKMFGRQTNWGYNFGLKSVIPTALALSVLGYSFVIPGIIGGNADLNTMDKELYIRWMEVAAFMPVMEFSVAPWELDPETVIIAKDMINKHKTVVVPRIQSYLFDLNCSQICPPIIQPLWWIAPDDDTAQTIDSEFLVGETLLVAPILEKSKKTRDIYFPKGIWRDEIQRNSITGPKWMKNYLVELNQIAYFTMVS</sequence>
<dbReference type="Proteomes" id="UP000085678">
    <property type="component" value="Unplaced"/>
</dbReference>
<evidence type="ECO:0000259" key="8">
    <source>
        <dbReference type="Pfam" id="PF21365"/>
    </source>
</evidence>
<dbReference type="InterPro" id="IPR013780">
    <property type="entry name" value="Glyco_hydro_b"/>
</dbReference>
<dbReference type="GeneID" id="106169377"/>
<dbReference type="Gene3D" id="2.60.40.1180">
    <property type="entry name" value="Golgi alpha-mannosidase II"/>
    <property type="match status" value="1"/>
</dbReference>
<organism evidence="9 10">
    <name type="scientific">Lingula anatina</name>
    <name type="common">Brachiopod</name>
    <name type="synonym">Lingula unguis</name>
    <dbReference type="NCBI Taxonomy" id="7574"/>
    <lineage>
        <taxon>Eukaryota</taxon>
        <taxon>Metazoa</taxon>
        <taxon>Spiralia</taxon>
        <taxon>Lophotrochozoa</taxon>
        <taxon>Brachiopoda</taxon>
        <taxon>Linguliformea</taxon>
        <taxon>Lingulata</taxon>
        <taxon>Lingulida</taxon>
        <taxon>Linguloidea</taxon>
        <taxon>Lingulidae</taxon>
        <taxon>Lingula</taxon>
    </lineage>
</organism>
<dbReference type="OrthoDB" id="10070917at2759"/>
<dbReference type="AlphaFoldDB" id="A0A1S3J1F2"/>
<dbReference type="InterPro" id="IPR048395">
    <property type="entry name" value="Glyco_hydro_31_C"/>
</dbReference>
<keyword evidence="2 4" id="KW-0378">Hydrolase</keyword>
<feature type="region of interest" description="Disordered" evidence="5">
    <location>
        <begin position="1"/>
        <end position="51"/>
    </location>
</feature>
<keyword evidence="6" id="KW-0812">Transmembrane</keyword>
<feature type="domain" description="Glycoside hydrolase family 31 TIM barrel" evidence="7">
    <location>
        <begin position="580"/>
        <end position="651"/>
    </location>
</feature>
<keyword evidence="6" id="KW-0472">Membrane</keyword>
<dbReference type="GO" id="GO:0005975">
    <property type="term" value="P:carbohydrate metabolic process"/>
    <property type="evidence" value="ECO:0007669"/>
    <property type="project" value="InterPro"/>
</dbReference>
<evidence type="ECO:0000256" key="1">
    <source>
        <dbReference type="ARBA" id="ARBA00007806"/>
    </source>
</evidence>
<dbReference type="RefSeq" id="XP_013404277.1">
    <property type="nucleotide sequence ID" value="XM_013548823.2"/>
</dbReference>
<keyword evidence="9" id="KW-1185">Reference proteome</keyword>
<proteinExistence type="inferred from homology"/>
<accession>A0A1S3J1F2</accession>
<evidence type="ECO:0000256" key="2">
    <source>
        <dbReference type="ARBA" id="ARBA00022801"/>
    </source>
</evidence>
<dbReference type="SUPFAM" id="SSF51011">
    <property type="entry name" value="Glycosyl hydrolase domain"/>
    <property type="match status" value="1"/>
</dbReference>
<dbReference type="STRING" id="7574.A0A1S3J1F2"/>
<dbReference type="InParanoid" id="A0A1S3J1F2"/>
<evidence type="ECO:0000256" key="3">
    <source>
        <dbReference type="ARBA" id="ARBA00023295"/>
    </source>
</evidence>
<dbReference type="InterPro" id="IPR017853">
    <property type="entry name" value="GH"/>
</dbReference>